<organism evidence="2 3">
    <name type="scientific">Phrynosoma platyrhinos</name>
    <name type="common">Desert horned lizard</name>
    <dbReference type="NCBI Taxonomy" id="52577"/>
    <lineage>
        <taxon>Eukaryota</taxon>
        <taxon>Metazoa</taxon>
        <taxon>Chordata</taxon>
        <taxon>Craniata</taxon>
        <taxon>Vertebrata</taxon>
        <taxon>Euteleostomi</taxon>
        <taxon>Lepidosauria</taxon>
        <taxon>Squamata</taxon>
        <taxon>Bifurcata</taxon>
        <taxon>Unidentata</taxon>
        <taxon>Episquamata</taxon>
        <taxon>Toxicofera</taxon>
        <taxon>Iguania</taxon>
        <taxon>Phrynosomatidae</taxon>
        <taxon>Phrynosomatinae</taxon>
        <taxon>Phrynosoma</taxon>
    </lineage>
</organism>
<proteinExistence type="predicted"/>
<feature type="compositionally biased region" description="Low complexity" evidence="1">
    <location>
        <begin position="35"/>
        <end position="47"/>
    </location>
</feature>
<gene>
    <name evidence="2" type="ORF">JD844_016927</name>
</gene>
<dbReference type="EMBL" id="JAIPUX010005289">
    <property type="protein sequence ID" value="KAH0618013.1"/>
    <property type="molecule type" value="Genomic_DNA"/>
</dbReference>
<dbReference type="Proteomes" id="UP000826234">
    <property type="component" value="Unassembled WGS sequence"/>
</dbReference>
<comment type="caution">
    <text evidence="2">The sequence shown here is derived from an EMBL/GenBank/DDBJ whole genome shotgun (WGS) entry which is preliminary data.</text>
</comment>
<evidence type="ECO:0000313" key="3">
    <source>
        <dbReference type="Proteomes" id="UP000826234"/>
    </source>
</evidence>
<reference evidence="2 3" key="1">
    <citation type="journal article" date="2022" name="Gigascience">
        <title>A chromosome-level genome assembly and annotation of the desert horned lizard, Phrynosoma platyrhinos, provides insight into chromosomal rearrangements among reptiles.</title>
        <authorList>
            <person name="Koochekian N."/>
            <person name="Ascanio A."/>
            <person name="Farleigh K."/>
            <person name="Card D.C."/>
            <person name="Schield D.R."/>
            <person name="Castoe T.A."/>
            <person name="Jezkova T."/>
        </authorList>
    </citation>
    <scope>NUCLEOTIDE SEQUENCE [LARGE SCALE GENOMIC DNA]</scope>
    <source>
        <strain evidence="2">NK-2021</strain>
    </source>
</reference>
<feature type="compositionally biased region" description="Acidic residues" evidence="1">
    <location>
        <begin position="75"/>
        <end position="93"/>
    </location>
</feature>
<keyword evidence="3" id="KW-1185">Reference proteome</keyword>
<feature type="region of interest" description="Disordered" evidence="1">
    <location>
        <begin position="1"/>
        <end position="129"/>
    </location>
</feature>
<accession>A0ABQ7SL25</accession>
<sequence length="186" mass="19224">MVLLSGDGKGIGEGRSPNQGKHLQPPPFGQGPSSVGPVGAEGAAGPEGNPGGDDDGAAATVPVPGVGQAPKEGEGGEDEDPDSEYEDLEDFSELPDTCSIASDDSFYPPRIDNGDEDDWSLGESETSVSPEPLSFFRACCTNNVVVLKTLIRQGLEEVSVQETDRNKRVRKGGFSLIPTHGGAGKG</sequence>
<name>A0ABQ7SL25_PHRPL</name>
<evidence type="ECO:0000313" key="2">
    <source>
        <dbReference type="EMBL" id="KAH0618013.1"/>
    </source>
</evidence>
<protein>
    <submittedName>
        <fullName evidence="2">Uncharacterized protein</fullName>
    </submittedName>
</protein>
<evidence type="ECO:0000256" key="1">
    <source>
        <dbReference type="SAM" id="MobiDB-lite"/>
    </source>
</evidence>